<dbReference type="Proteomes" id="UP000218327">
    <property type="component" value="Unassembled WGS sequence"/>
</dbReference>
<accession>A0A2A5AXY0</accession>
<proteinExistence type="predicted"/>
<evidence type="ECO:0000313" key="1">
    <source>
        <dbReference type="EMBL" id="PCJ24119.1"/>
    </source>
</evidence>
<gene>
    <name evidence="1" type="ORF">COA96_10260</name>
</gene>
<sequence>MMTQKAKLERLLAKVEAGEARFMSEYFRVSDILGSENATNAWSSNGGSLDAVHSLHKAVLGDRWAFRSSDPNNTEWVVTLERRVSKVRLDVGQNCVQARQSPSRAWLIAIIKALISECEE</sequence>
<comment type="caution">
    <text evidence="1">The sequence shown here is derived from an EMBL/GenBank/DDBJ whole genome shotgun (WGS) entry which is preliminary data.</text>
</comment>
<organism evidence="1 2">
    <name type="scientific">SAR86 cluster bacterium</name>
    <dbReference type="NCBI Taxonomy" id="2030880"/>
    <lineage>
        <taxon>Bacteria</taxon>
        <taxon>Pseudomonadati</taxon>
        <taxon>Pseudomonadota</taxon>
        <taxon>Gammaproteobacteria</taxon>
        <taxon>SAR86 cluster</taxon>
    </lineage>
</organism>
<dbReference type="AlphaFoldDB" id="A0A2A5AXY0"/>
<evidence type="ECO:0000313" key="2">
    <source>
        <dbReference type="Proteomes" id="UP000218327"/>
    </source>
</evidence>
<name>A0A2A5AXY0_9GAMM</name>
<protein>
    <submittedName>
        <fullName evidence="1">Uncharacterized protein</fullName>
    </submittedName>
</protein>
<dbReference type="EMBL" id="NVVJ01000030">
    <property type="protein sequence ID" value="PCJ24119.1"/>
    <property type="molecule type" value="Genomic_DNA"/>
</dbReference>
<reference evidence="2" key="1">
    <citation type="submission" date="2017-08" db="EMBL/GenBank/DDBJ databases">
        <title>A dynamic microbial community with high functional redundancy inhabits the cold, oxic subseafloor aquifer.</title>
        <authorList>
            <person name="Tully B.J."/>
            <person name="Wheat C.G."/>
            <person name="Glazer B.T."/>
            <person name="Huber J.A."/>
        </authorList>
    </citation>
    <scope>NUCLEOTIDE SEQUENCE [LARGE SCALE GENOMIC DNA]</scope>
</reference>